<feature type="region of interest" description="Disordered" evidence="1">
    <location>
        <begin position="166"/>
        <end position="193"/>
    </location>
</feature>
<reference evidence="2 3" key="1">
    <citation type="journal article" date="2017" name="Gigascience">
        <title>Genome sequence of the small brown planthopper, Laodelphax striatellus.</title>
        <authorList>
            <person name="Zhu J."/>
            <person name="Jiang F."/>
            <person name="Wang X."/>
            <person name="Yang P."/>
            <person name="Bao Y."/>
            <person name="Zhao W."/>
            <person name="Wang W."/>
            <person name="Lu H."/>
            <person name="Wang Q."/>
            <person name="Cui N."/>
            <person name="Li J."/>
            <person name="Chen X."/>
            <person name="Luo L."/>
            <person name="Yu J."/>
            <person name="Kang L."/>
            <person name="Cui F."/>
        </authorList>
    </citation>
    <scope>NUCLEOTIDE SEQUENCE [LARGE SCALE GENOMIC DNA]</scope>
    <source>
        <strain evidence="2">Lst14</strain>
    </source>
</reference>
<keyword evidence="3" id="KW-1185">Reference proteome</keyword>
<organism evidence="2 3">
    <name type="scientific">Laodelphax striatellus</name>
    <name type="common">Small brown planthopper</name>
    <name type="synonym">Delphax striatella</name>
    <dbReference type="NCBI Taxonomy" id="195883"/>
    <lineage>
        <taxon>Eukaryota</taxon>
        <taxon>Metazoa</taxon>
        <taxon>Ecdysozoa</taxon>
        <taxon>Arthropoda</taxon>
        <taxon>Hexapoda</taxon>
        <taxon>Insecta</taxon>
        <taxon>Pterygota</taxon>
        <taxon>Neoptera</taxon>
        <taxon>Paraneoptera</taxon>
        <taxon>Hemiptera</taxon>
        <taxon>Auchenorrhyncha</taxon>
        <taxon>Fulgoroidea</taxon>
        <taxon>Delphacidae</taxon>
        <taxon>Criomorphinae</taxon>
        <taxon>Laodelphax</taxon>
    </lineage>
</organism>
<comment type="caution">
    <text evidence="2">The sequence shown here is derived from an EMBL/GenBank/DDBJ whole genome shotgun (WGS) entry which is preliminary data.</text>
</comment>
<evidence type="ECO:0000313" key="3">
    <source>
        <dbReference type="Proteomes" id="UP000291343"/>
    </source>
</evidence>
<dbReference type="InParanoid" id="A0A482XM90"/>
<protein>
    <submittedName>
        <fullName evidence="2">Uncharacterized protein</fullName>
    </submittedName>
</protein>
<dbReference type="AlphaFoldDB" id="A0A482XM90"/>
<gene>
    <name evidence="2" type="ORF">LSTR_LSTR007605</name>
</gene>
<evidence type="ECO:0000313" key="2">
    <source>
        <dbReference type="EMBL" id="RZF46489.1"/>
    </source>
</evidence>
<dbReference type="EMBL" id="QKKF02006189">
    <property type="protein sequence ID" value="RZF46489.1"/>
    <property type="molecule type" value="Genomic_DNA"/>
</dbReference>
<name>A0A482XM90_LAOST</name>
<dbReference type="Proteomes" id="UP000291343">
    <property type="component" value="Unassembled WGS sequence"/>
</dbReference>
<evidence type="ECO:0000256" key="1">
    <source>
        <dbReference type="SAM" id="MobiDB-lite"/>
    </source>
</evidence>
<feature type="region of interest" description="Disordered" evidence="1">
    <location>
        <begin position="50"/>
        <end position="74"/>
    </location>
</feature>
<dbReference type="OrthoDB" id="6513042at2759"/>
<sequence length="193" mass="20132">MFARTHDPISYISPERAQASLGNMPVPVGMFMNMSHIPPRFYNQHQQALQARQSSQQPVIGQQRPMVGGSGRMRRNGRMVGGGGGGGVKGGAKASSSLLSQNSQDVSTQPYSQAGITQAMSQGMSQGGGGAGLSLSQGVVGGTGGVGGDLDSLMAGGELFHSQMDGLLSQDSTYQGDRYPTPHHAPPHYTQPY</sequence>
<accession>A0A482XM90</accession>
<proteinExistence type="predicted"/>
<dbReference type="STRING" id="195883.A0A482XM90"/>